<dbReference type="SUPFAM" id="SSF53244">
    <property type="entry name" value="MurD-like peptide ligases, peptide-binding domain"/>
    <property type="match status" value="1"/>
</dbReference>
<dbReference type="RefSeq" id="WP_101354311.1">
    <property type="nucleotide sequence ID" value="NZ_PIQO01000007.1"/>
</dbReference>
<keyword evidence="6 10" id="KW-0067">ATP-binding</keyword>
<comment type="caution">
    <text evidence="13">The sequence shown here is derived from an EMBL/GenBank/DDBJ whole genome shotgun (WGS) entry which is preliminary data.</text>
</comment>
<dbReference type="Pfam" id="PF02875">
    <property type="entry name" value="Mur_ligase_C"/>
    <property type="match status" value="1"/>
</dbReference>
<dbReference type="NCBIfam" id="TIGR01499">
    <property type="entry name" value="folC"/>
    <property type="match status" value="1"/>
</dbReference>
<evidence type="ECO:0000256" key="3">
    <source>
        <dbReference type="ARBA" id="ARBA00022598"/>
    </source>
</evidence>
<comment type="catalytic activity">
    <reaction evidence="9">
        <text>(6S)-5,6,7,8-tetrahydrofolyl-(gamma-L-Glu)(n) + L-glutamate + ATP = (6S)-5,6,7,8-tetrahydrofolyl-(gamma-L-Glu)(n+1) + ADP + phosphate + H(+)</text>
        <dbReference type="Rhea" id="RHEA:10580"/>
        <dbReference type="Rhea" id="RHEA-COMP:14738"/>
        <dbReference type="Rhea" id="RHEA-COMP:14740"/>
        <dbReference type="ChEBI" id="CHEBI:15378"/>
        <dbReference type="ChEBI" id="CHEBI:29985"/>
        <dbReference type="ChEBI" id="CHEBI:30616"/>
        <dbReference type="ChEBI" id="CHEBI:43474"/>
        <dbReference type="ChEBI" id="CHEBI:141005"/>
        <dbReference type="ChEBI" id="CHEBI:456216"/>
        <dbReference type="EC" id="6.3.2.17"/>
    </reaction>
</comment>
<evidence type="ECO:0000256" key="4">
    <source>
        <dbReference type="ARBA" id="ARBA00022723"/>
    </source>
</evidence>
<dbReference type="Gene3D" id="3.90.190.20">
    <property type="entry name" value="Mur ligase, C-terminal domain"/>
    <property type="match status" value="1"/>
</dbReference>
<evidence type="ECO:0000313" key="14">
    <source>
        <dbReference type="Proteomes" id="UP000233440"/>
    </source>
</evidence>
<evidence type="ECO:0000259" key="11">
    <source>
        <dbReference type="Pfam" id="PF02875"/>
    </source>
</evidence>
<dbReference type="AlphaFoldDB" id="A0A2N3LK32"/>
<dbReference type="PANTHER" id="PTHR11136:SF0">
    <property type="entry name" value="DIHYDROFOLATE SYNTHETASE-RELATED"/>
    <property type="match status" value="1"/>
</dbReference>
<keyword evidence="3 10" id="KW-0436">Ligase</keyword>
<evidence type="ECO:0000256" key="10">
    <source>
        <dbReference type="PIRNR" id="PIRNR001563"/>
    </source>
</evidence>
<evidence type="ECO:0000256" key="9">
    <source>
        <dbReference type="ARBA" id="ARBA00047493"/>
    </source>
</evidence>
<name>A0A2N3LK32_9BACI</name>
<dbReference type="EMBL" id="PIQO01000007">
    <property type="protein sequence ID" value="PKR84945.1"/>
    <property type="molecule type" value="Genomic_DNA"/>
</dbReference>
<feature type="domain" description="Mur ligase central" evidence="12">
    <location>
        <begin position="58"/>
        <end position="287"/>
    </location>
</feature>
<dbReference type="InterPro" id="IPR001645">
    <property type="entry name" value="Folylpolyglutamate_synth"/>
</dbReference>
<keyword evidence="5 10" id="KW-0547">Nucleotide-binding</keyword>
<accession>A0A2N3LK32</accession>
<evidence type="ECO:0000256" key="8">
    <source>
        <dbReference type="ARBA" id="ARBA00030592"/>
    </source>
</evidence>
<keyword evidence="4" id="KW-0479">Metal-binding</keyword>
<dbReference type="GO" id="GO:0005524">
    <property type="term" value="F:ATP binding"/>
    <property type="evidence" value="ECO:0007669"/>
    <property type="project" value="UniProtKB-KW"/>
</dbReference>
<dbReference type="InterPro" id="IPR004101">
    <property type="entry name" value="Mur_ligase_C"/>
</dbReference>
<proteinExistence type="inferred from homology"/>
<gene>
    <name evidence="13" type="ORF">CWO92_11300</name>
</gene>
<evidence type="ECO:0000313" key="13">
    <source>
        <dbReference type="EMBL" id="PKR84945.1"/>
    </source>
</evidence>
<dbReference type="InterPro" id="IPR036615">
    <property type="entry name" value="Mur_ligase_C_dom_sf"/>
</dbReference>
<evidence type="ECO:0000256" key="7">
    <source>
        <dbReference type="ARBA" id="ARBA00022842"/>
    </source>
</evidence>
<evidence type="ECO:0000259" key="12">
    <source>
        <dbReference type="Pfam" id="PF08245"/>
    </source>
</evidence>
<organism evidence="13 14">
    <name type="scientific">Heyndrickxia camelliae</name>
    <dbReference type="NCBI Taxonomy" id="1707093"/>
    <lineage>
        <taxon>Bacteria</taxon>
        <taxon>Bacillati</taxon>
        <taxon>Bacillota</taxon>
        <taxon>Bacilli</taxon>
        <taxon>Bacillales</taxon>
        <taxon>Bacillaceae</taxon>
        <taxon>Heyndrickxia</taxon>
    </lineage>
</organism>
<dbReference type="GO" id="GO:0046872">
    <property type="term" value="F:metal ion binding"/>
    <property type="evidence" value="ECO:0007669"/>
    <property type="project" value="UniProtKB-KW"/>
</dbReference>
<keyword evidence="7" id="KW-0460">Magnesium</keyword>
<dbReference type="Gene3D" id="3.40.1190.10">
    <property type="entry name" value="Mur-like, catalytic domain"/>
    <property type="match status" value="1"/>
</dbReference>
<evidence type="ECO:0000256" key="2">
    <source>
        <dbReference type="ARBA" id="ARBA00013025"/>
    </source>
</evidence>
<dbReference type="InterPro" id="IPR013221">
    <property type="entry name" value="Mur_ligase_cen"/>
</dbReference>
<protein>
    <recommendedName>
        <fullName evidence="2">tetrahydrofolate synthase</fullName>
        <ecNumber evidence="2">6.3.2.17</ecNumber>
    </recommendedName>
    <alternativeName>
        <fullName evidence="8">Tetrahydrofolylpolyglutamate synthase</fullName>
    </alternativeName>
</protein>
<dbReference type="Proteomes" id="UP000233440">
    <property type="component" value="Unassembled WGS sequence"/>
</dbReference>
<dbReference type="GO" id="GO:0004326">
    <property type="term" value="F:tetrahydrofolylpolyglutamate synthase activity"/>
    <property type="evidence" value="ECO:0007669"/>
    <property type="project" value="UniProtKB-EC"/>
</dbReference>
<feature type="domain" description="Mur ligase C-terminal" evidence="11">
    <location>
        <begin position="312"/>
        <end position="427"/>
    </location>
</feature>
<evidence type="ECO:0000256" key="5">
    <source>
        <dbReference type="ARBA" id="ARBA00022741"/>
    </source>
</evidence>
<dbReference type="EC" id="6.3.2.17" evidence="2"/>
<evidence type="ECO:0000256" key="1">
    <source>
        <dbReference type="ARBA" id="ARBA00008276"/>
    </source>
</evidence>
<evidence type="ECO:0000256" key="6">
    <source>
        <dbReference type="ARBA" id="ARBA00022840"/>
    </source>
</evidence>
<sequence length="447" mass="50434">MTTIQTMQDAENLIYQSYLRAHPHIHKIKDEDVRKPWLTRNLLNLLGSPDRNKKFVLVTGSKGKGSTSMILASLLQFHGLKVGLFTSPHLIRFNERIRINGKPIADEDFIRLCHKMLPAFINIENSLSSTEYQGPVGLALAIAVMYFNEQETDINIIECGRGGKYDDTNVLANEWAILTSIMEEHTRQLGPTVYDIANHKLGIVKDTTKSVILGKLEPFLKEHISQQLHFFAGDIRIYDKDFSAEQIIVNKNGTTFNVRTAYTSYSKMTFPLLGSFQAYNAATAISACEAILHQPLKEESIMSCFRQLEWPGRCEIVAQNPTVIVDGAINRESAQYVKEVIQSFGKNKVISIVGVPHDKDYKGVIDIVASFSEKIFLSKPDISHLTFPMDALSYAKTLHHHAEETEWLADAVKLVNKEIFDILLIIGTQTFIGNAKRIYIKKQEPSH</sequence>
<dbReference type="OrthoDB" id="9809356at2"/>
<reference evidence="13 14" key="1">
    <citation type="submission" date="2017-11" db="EMBL/GenBank/DDBJ databases">
        <title>Bacillus camelliae sp. nov., isolated from pu'er tea.</title>
        <authorList>
            <person name="Niu L."/>
        </authorList>
    </citation>
    <scope>NUCLEOTIDE SEQUENCE [LARGE SCALE GENOMIC DNA]</scope>
    <source>
        <strain evidence="13 14">7578-1</strain>
    </source>
</reference>
<dbReference type="InterPro" id="IPR036565">
    <property type="entry name" value="Mur-like_cat_sf"/>
</dbReference>
<comment type="similarity">
    <text evidence="1 10">Belongs to the folylpolyglutamate synthase family.</text>
</comment>
<dbReference type="GO" id="GO:0008841">
    <property type="term" value="F:dihydrofolate synthase activity"/>
    <property type="evidence" value="ECO:0007669"/>
    <property type="project" value="TreeGrafter"/>
</dbReference>
<keyword evidence="14" id="KW-1185">Reference proteome</keyword>
<dbReference type="Pfam" id="PF08245">
    <property type="entry name" value="Mur_ligase_M"/>
    <property type="match status" value="1"/>
</dbReference>
<dbReference type="GO" id="GO:0005737">
    <property type="term" value="C:cytoplasm"/>
    <property type="evidence" value="ECO:0007669"/>
    <property type="project" value="TreeGrafter"/>
</dbReference>
<dbReference type="PIRSF" id="PIRSF001563">
    <property type="entry name" value="Folylpolyglu_synth"/>
    <property type="match status" value="1"/>
</dbReference>
<dbReference type="SUPFAM" id="SSF53623">
    <property type="entry name" value="MurD-like peptide ligases, catalytic domain"/>
    <property type="match status" value="1"/>
</dbReference>
<dbReference type="PANTHER" id="PTHR11136">
    <property type="entry name" value="FOLYLPOLYGLUTAMATE SYNTHASE-RELATED"/>
    <property type="match status" value="1"/>
</dbReference>